<feature type="transmembrane region" description="Helical" evidence="3">
    <location>
        <begin position="190"/>
        <end position="211"/>
    </location>
</feature>
<feature type="domain" description="GGDEF" evidence="4">
    <location>
        <begin position="253"/>
        <end position="383"/>
    </location>
</feature>
<dbReference type="SMART" id="SM00267">
    <property type="entry name" value="GGDEF"/>
    <property type="match status" value="1"/>
</dbReference>
<dbReference type="InterPro" id="IPR043128">
    <property type="entry name" value="Rev_trsase/Diguanyl_cyclase"/>
</dbReference>
<dbReference type="EMBL" id="JADJUC010000028">
    <property type="protein sequence ID" value="MBK8525258.1"/>
    <property type="molecule type" value="Genomic_DNA"/>
</dbReference>
<accession>A0A9D7K2Z4</accession>
<dbReference type="PANTHER" id="PTHR45138:SF9">
    <property type="entry name" value="DIGUANYLATE CYCLASE DGCM-RELATED"/>
    <property type="match status" value="1"/>
</dbReference>
<keyword evidence="3" id="KW-0812">Transmembrane</keyword>
<gene>
    <name evidence="5" type="ORF">IPL58_15215</name>
</gene>
<keyword evidence="3" id="KW-1133">Transmembrane helix</keyword>
<comment type="catalytic activity">
    <reaction evidence="2">
        <text>2 GTP = 3',3'-c-di-GMP + 2 diphosphate</text>
        <dbReference type="Rhea" id="RHEA:24898"/>
        <dbReference type="ChEBI" id="CHEBI:33019"/>
        <dbReference type="ChEBI" id="CHEBI:37565"/>
        <dbReference type="ChEBI" id="CHEBI:58805"/>
        <dbReference type="EC" id="2.7.7.65"/>
    </reaction>
</comment>
<evidence type="ECO:0000256" key="2">
    <source>
        <dbReference type="ARBA" id="ARBA00034247"/>
    </source>
</evidence>
<protein>
    <recommendedName>
        <fullName evidence="1">diguanylate cyclase</fullName>
        <ecNumber evidence="1">2.7.7.65</ecNumber>
    </recommendedName>
</protein>
<evidence type="ECO:0000313" key="6">
    <source>
        <dbReference type="Proteomes" id="UP000886689"/>
    </source>
</evidence>
<evidence type="ECO:0000259" key="4">
    <source>
        <dbReference type="PROSITE" id="PS50887"/>
    </source>
</evidence>
<dbReference type="GO" id="GO:1902201">
    <property type="term" value="P:negative regulation of bacterial-type flagellum-dependent cell motility"/>
    <property type="evidence" value="ECO:0007669"/>
    <property type="project" value="TreeGrafter"/>
</dbReference>
<feature type="transmembrane region" description="Helical" evidence="3">
    <location>
        <begin position="98"/>
        <end position="117"/>
    </location>
</feature>
<dbReference type="CDD" id="cd01949">
    <property type="entry name" value="GGDEF"/>
    <property type="match status" value="1"/>
</dbReference>
<dbReference type="InterPro" id="IPR029787">
    <property type="entry name" value="Nucleotide_cyclase"/>
</dbReference>
<dbReference type="EC" id="2.7.7.65" evidence="1"/>
<comment type="caution">
    <text evidence="5">The sequence shown here is derived from an EMBL/GenBank/DDBJ whole genome shotgun (WGS) entry which is preliminary data.</text>
</comment>
<dbReference type="NCBIfam" id="TIGR00254">
    <property type="entry name" value="GGDEF"/>
    <property type="match status" value="1"/>
</dbReference>
<dbReference type="FunFam" id="3.30.70.270:FF:000001">
    <property type="entry name" value="Diguanylate cyclase domain protein"/>
    <property type="match status" value="1"/>
</dbReference>
<name>A0A9D7K2Z4_9PROT</name>
<feature type="transmembrane region" description="Helical" evidence="3">
    <location>
        <begin position="6"/>
        <end position="28"/>
    </location>
</feature>
<feature type="transmembrane region" description="Helical" evidence="3">
    <location>
        <begin position="67"/>
        <end position="86"/>
    </location>
</feature>
<reference evidence="5" key="1">
    <citation type="submission" date="2020-10" db="EMBL/GenBank/DDBJ databases">
        <title>Connecting structure to function with the recovery of over 1000 high-quality activated sludge metagenome-assembled genomes encoding full-length rRNA genes using long-read sequencing.</title>
        <authorList>
            <person name="Singleton C.M."/>
            <person name="Petriglieri F."/>
            <person name="Kristensen J.M."/>
            <person name="Kirkegaard R.H."/>
            <person name="Michaelsen T.Y."/>
            <person name="Andersen M.H."/>
            <person name="Karst S.M."/>
            <person name="Dueholm M.S."/>
            <person name="Nielsen P.H."/>
            <person name="Albertsen M."/>
        </authorList>
    </citation>
    <scope>NUCLEOTIDE SEQUENCE</scope>
    <source>
        <strain evidence="5">Hirt_18-Q3-R61-65_BATAC.395</strain>
    </source>
</reference>
<sequence>MELINPRTFLIVANLLGLLCALVLWVQARSFPADIEGLRDWAKAVVLMGCAAGLASLRGFIPDGVSIVLASAMLLLGELLLVFGLLRYTGRKPRWRPAIDAIVGLVVLLIWLTYGSHSYQGRIFIMSLAHATFFSLGAWLAWQVKPAGFGSRFLTATFVIGVAAAVWRLVTLSMNVTEADEIFDRSLIQQVYLGAFSLGILGLSIGFIIIANERLREELEYLATRDPMTGALNRRAFFARADVEWARAARSQRPLAVIASDIDFFKKVNDTFGHHVGDLVIKDYANRAGHMLRLPDTLARFGGEEFVILLPDTGMKEACQVAERIRREVEKRLDKTLPPYTVSLGVAVANAGQGDFSDLAALLAHADAALYKAKQGGRNRVER</sequence>
<dbReference type="PROSITE" id="PS50887">
    <property type="entry name" value="GGDEF"/>
    <property type="match status" value="1"/>
</dbReference>
<feature type="transmembrane region" description="Helical" evidence="3">
    <location>
        <begin position="123"/>
        <end position="141"/>
    </location>
</feature>
<dbReference type="GO" id="GO:0005886">
    <property type="term" value="C:plasma membrane"/>
    <property type="evidence" value="ECO:0007669"/>
    <property type="project" value="TreeGrafter"/>
</dbReference>
<dbReference type="Proteomes" id="UP000886689">
    <property type="component" value="Unassembled WGS sequence"/>
</dbReference>
<dbReference type="GO" id="GO:0043709">
    <property type="term" value="P:cell adhesion involved in single-species biofilm formation"/>
    <property type="evidence" value="ECO:0007669"/>
    <property type="project" value="TreeGrafter"/>
</dbReference>
<dbReference type="SUPFAM" id="SSF55073">
    <property type="entry name" value="Nucleotide cyclase"/>
    <property type="match status" value="1"/>
</dbReference>
<dbReference type="GO" id="GO:0052621">
    <property type="term" value="F:diguanylate cyclase activity"/>
    <property type="evidence" value="ECO:0007669"/>
    <property type="project" value="UniProtKB-EC"/>
</dbReference>
<evidence type="ECO:0000256" key="3">
    <source>
        <dbReference type="SAM" id="Phobius"/>
    </source>
</evidence>
<evidence type="ECO:0000313" key="5">
    <source>
        <dbReference type="EMBL" id="MBK8525258.1"/>
    </source>
</evidence>
<dbReference type="InterPro" id="IPR000160">
    <property type="entry name" value="GGDEF_dom"/>
</dbReference>
<organism evidence="5 6">
    <name type="scientific">Candidatus Proximibacter danicus</name>
    <dbReference type="NCBI Taxonomy" id="2954365"/>
    <lineage>
        <taxon>Bacteria</taxon>
        <taxon>Pseudomonadati</taxon>
        <taxon>Pseudomonadota</taxon>
        <taxon>Betaproteobacteria</taxon>
        <taxon>Candidatus Proximibacter</taxon>
    </lineage>
</organism>
<evidence type="ECO:0000256" key="1">
    <source>
        <dbReference type="ARBA" id="ARBA00012528"/>
    </source>
</evidence>
<dbReference type="InterPro" id="IPR050469">
    <property type="entry name" value="Diguanylate_Cyclase"/>
</dbReference>
<proteinExistence type="predicted"/>
<feature type="transmembrane region" description="Helical" evidence="3">
    <location>
        <begin position="153"/>
        <end position="170"/>
    </location>
</feature>
<dbReference type="Gene3D" id="3.30.70.270">
    <property type="match status" value="1"/>
</dbReference>
<dbReference type="Pfam" id="PF00990">
    <property type="entry name" value="GGDEF"/>
    <property type="match status" value="1"/>
</dbReference>
<dbReference type="AlphaFoldDB" id="A0A9D7K2Z4"/>
<dbReference type="PANTHER" id="PTHR45138">
    <property type="entry name" value="REGULATORY COMPONENTS OF SENSORY TRANSDUCTION SYSTEM"/>
    <property type="match status" value="1"/>
</dbReference>
<keyword evidence="3" id="KW-0472">Membrane</keyword>